<dbReference type="GO" id="GO:0031533">
    <property type="term" value="C:mRNA capping enzyme complex"/>
    <property type="evidence" value="ECO:0007669"/>
    <property type="project" value="InterPro"/>
</dbReference>
<evidence type="ECO:0000313" key="5">
    <source>
        <dbReference type="Proteomes" id="UP000700334"/>
    </source>
</evidence>
<comment type="caution">
    <text evidence="4">The sequence shown here is derived from an EMBL/GenBank/DDBJ whole genome shotgun (WGS) entry which is preliminary data.</text>
</comment>
<comment type="subcellular location">
    <subcellularLocation>
        <location evidence="1">Nucleus</location>
    </subcellularLocation>
</comment>
<dbReference type="OrthoDB" id="9656327at2759"/>
<name>A0A8J6A8J8_GALPY</name>
<dbReference type="GO" id="GO:0106005">
    <property type="term" value="P:RNA 5'-cap (guanine-N7)-methylation"/>
    <property type="evidence" value="ECO:0007669"/>
    <property type="project" value="InterPro"/>
</dbReference>
<comment type="similarity">
    <text evidence="3">Belongs to the RAM family.</text>
</comment>
<dbReference type="AlphaFoldDB" id="A0A8J6A8J8"/>
<dbReference type="EMBL" id="JAGFMF010011680">
    <property type="protein sequence ID" value="KAG8516408.1"/>
    <property type="molecule type" value="Genomic_DNA"/>
</dbReference>
<dbReference type="PANTHER" id="PTHR48168">
    <property type="entry name" value="RNA GUANINE-7 METHYLTRANSFERASE-ACTIVATING SUBUNIT-LIKE (PSEUDOGENE)-RELATED"/>
    <property type="match status" value="1"/>
</dbReference>
<reference evidence="4" key="1">
    <citation type="journal article" date="2021" name="Evol. Appl.">
        <title>The genome of the Pyrenean desman and the effects of bottlenecks and inbreeding on the genomic landscape of an endangered species.</title>
        <authorList>
            <person name="Escoda L."/>
            <person name="Castresana J."/>
        </authorList>
    </citation>
    <scope>NUCLEOTIDE SEQUENCE</scope>
    <source>
        <strain evidence="4">IBE-C5619</strain>
    </source>
</reference>
<evidence type="ECO:0000256" key="2">
    <source>
        <dbReference type="ARBA" id="ARBA00023242"/>
    </source>
</evidence>
<dbReference type="Proteomes" id="UP000700334">
    <property type="component" value="Unassembled WGS sequence"/>
</dbReference>
<organism evidence="4 5">
    <name type="scientific">Galemys pyrenaicus</name>
    <name type="common">Iberian desman</name>
    <name type="synonym">Pyrenean desman</name>
    <dbReference type="NCBI Taxonomy" id="202257"/>
    <lineage>
        <taxon>Eukaryota</taxon>
        <taxon>Metazoa</taxon>
        <taxon>Chordata</taxon>
        <taxon>Craniata</taxon>
        <taxon>Vertebrata</taxon>
        <taxon>Euteleostomi</taxon>
        <taxon>Mammalia</taxon>
        <taxon>Eutheria</taxon>
        <taxon>Laurasiatheria</taxon>
        <taxon>Eulipotyphla</taxon>
        <taxon>Talpidae</taxon>
        <taxon>Galemys</taxon>
    </lineage>
</organism>
<dbReference type="Pfam" id="PF15320">
    <property type="entry name" value="RAM"/>
    <property type="match status" value="1"/>
</dbReference>
<accession>A0A8J6A8J8</accession>
<sequence length="133" mass="14863">MTDASEAVANFEDMFASRYTKDDQEYQDYLSRTAESHPPIVEEWNSKAGGGQRNRGHWYVCSGRAQPAGRRVSAGRGAWPFPRAQQQCPQSDCLVDTCLAFCPLGVGEPWLWGALGPDRGVTIHQHDLGRRRI</sequence>
<keyword evidence="4" id="KW-0489">Methyltransferase</keyword>
<keyword evidence="5" id="KW-1185">Reference proteome</keyword>
<keyword evidence="2" id="KW-0539">Nucleus</keyword>
<proteinExistence type="inferred from homology"/>
<dbReference type="GO" id="GO:0003723">
    <property type="term" value="F:RNA binding"/>
    <property type="evidence" value="ECO:0007669"/>
    <property type="project" value="InterPro"/>
</dbReference>
<dbReference type="InterPro" id="IPR028271">
    <property type="entry name" value="RAMAC"/>
</dbReference>
<gene>
    <name evidence="4" type="ORF">J0S82_016142</name>
</gene>
<protein>
    <submittedName>
        <fullName evidence="4">RNA guanine-N7 methyltransferase activating subunit</fullName>
    </submittedName>
</protein>
<evidence type="ECO:0000256" key="1">
    <source>
        <dbReference type="ARBA" id="ARBA00004123"/>
    </source>
</evidence>
<dbReference type="GO" id="GO:0008168">
    <property type="term" value="F:methyltransferase activity"/>
    <property type="evidence" value="ECO:0007669"/>
    <property type="project" value="UniProtKB-KW"/>
</dbReference>
<keyword evidence="4" id="KW-0808">Transferase</keyword>
<dbReference type="PANTHER" id="PTHR48168:SF1">
    <property type="entry name" value="RNA GUANINE-N7 METHYLTRANSFERASE ACTIVATING SUBUNIT-RELATED"/>
    <property type="match status" value="1"/>
</dbReference>
<evidence type="ECO:0000256" key="3">
    <source>
        <dbReference type="ARBA" id="ARBA00034716"/>
    </source>
</evidence>
<evidence type="ECO:0000313" key="4">
    <source>
        <dbReference type="EMBL" id="KAG8516408.1"/>
    </source>
</evidence>